<proteinExistence type="predicted"/>
<sequence length="432" mass="47812">MQMDNFVVGLDIGTQYIKASALSLQDNTLMYGAAVESQGIDRNGITDVKALGSAIRKVVGKLEVKISRNIHAVFVCLQPETVGFLDAEGSVVLSGDLVTQSDIDKAMDAAQLVTLAPDEEIVDLLISRYLVDDTAYRDPSGVRGTRLEIRAQLVTAKRPLVESLYDAVAAAKLKVAGTGLGIEGASSILITPQDRKNGVFLVDAGANTTRIVLYKDNRIVDQDVIRLGGKSITRDLSIVLKISLLEAEELKKGYSKGEFTDDVEKAALVEEVIKARVEEIMAFVQRFVSRYEEDQEIRKVVVYGGGLCGFRHVNNLFKSTLNKSTNFVTSDIIRDDSLFNVPAGGLAYHIVNSVHYKSVVGEFVKDDEETQEMPSSDRQEQDDFLRKYQDTFRTSGNVHADDEDEDDEDEDIGVFEKIASWINTVKSKWRKR</sequence>
<reference evidence="2" key="1">
    <citation type="submission" date="2021-04" db="EMBL/GenBank/DDBJ databases">
        <title>Proteiniclasticum sedimins sp. nov., an obligate anaerobic bacterium isolated from anaerobic sludge.</title>
        <authorList>
            <person name="Liu J."/>
        </authorList>
    </citation>
    <scope>NUCLEOTIDE SEQUENCE</scope>
    <source>
        <strain evidence="2">BAD-10</strain>
    </source>
</reference>
<dbReference type="AlphaFoldDB" id="A0A941CMS7"/>
<dbReference type="PANTHER" id="PTHR32432:SF4">
    <property type="entry name" value="CELL DIVISION PROTEIN FTSA"/>
    <property type="match status" value="1"/>
</dbReference>
<evidence type="ECO:0000259" key="1">
    <source>
        <dbReference type="SMART" id="SM00842"/>
    </source>
</evidence>
<feature type="domain" description="SHS2" evidence="1">
    <location>
        <begin position="7"/>
        <end position="190"/>
    </location>
</feature>
<keyword evidence="3" id="KW-1185">Reference proteome</keyword>
<organism evidence="2 3">
    <name type="scientific">Proteiniclasticum sediminis</name>
    <dbReference type="NCBI Taxonomy" id="2804028"/>
    <lineage>
        <taxon>Bacteria</taxon>
        <taxon>Bacillati</taxon>
        <taxon>Bacillota</taxon>
        <taxon>Clostridia</taxon>
        <taxon>Eubacteriales</taxon>
        <taxon>Clostridiaceae</taxon>
        <taxon>Proteiniclasticum</taxon>
    </lineage>
</organism>
<dbReference type="InterPro" id="IPR003494">
    <property type="entry name" value="SHS2_FtsA"/>
</dbReference>
<protein>
    <recommendedName>
        <fullName evidence="1">SHS2 domain-containing protein</fullName>
    </recommendedName>
</protein>
<dbReference type="Gene3D" id="3.30.420.40">
    <property type="match status" value="2"/>
</dbReference>
<dbReference type="Pfam" id="PF02491">
    <property type="entry name" value="SHS2_FTSA"/>
    <property type="match status" value="1"/>
</dbReference>
<dbReference type="GO" id="GO:0032153">
    <property type="term" value="C:cell division site"/>
    <property type="evidence" value="ECO:0007669"/>
    <property type="project" value="TreeGrafter"/>
</dbReference>
<dbReference type="Pfam" id="PF14450">
    <property type="entry name" value="FtsA"/>
    <property type="match status" value="1"/>
</dbReference>
<dbReference type="PANTHER" id="PTHR32432">
    <property type="entry name" value="CELL DIVISION PROTEIN FTSA-RELATED"/>
    <property type="match status" value="1"/>
</dbReference>
<dbReference type="InterPro" id="IPR043129">
    <property type="entry name" value="ATPase_NBD"/>
</dbReference>
<dbReference type="GO" id="GO:0009898">
    <property type="term" value="C:cytoplasmic side of plasma membrane"/>
    <property type="evidence" value="ECO:0007669"/>
    <property type="project" value="TreeGrafter"/>
</dbReference>
<dbReference type="SMART" id="SM00842">
    <property type="entry name" value="FtsA"/>
    <property type="match status" value="1"/>
</dbReference>
<dbReference type="InterPro" id="IPR050696">
    <property type="entry name" value="FtsA/MreB"/>
</dbReference>
<comment type="caution">
    <text evidence="2">The sequence shown here is derived from an EMBL/GenBank/DDBJ whole genome shotgun (WGS) entry which is preliminary data.</text>
</comment>
<accession>A0A941CMS7</accession>
<dbReference type="GO" id="GO:0051301">
    <property type="term" value="P:cell division"/>
    <property type="evidence" value="ECO:0007669"/>
    <property type="project" value="InterPro"/>
</dbReference>
<evidence type="ECO:0000313" key="2">
    <source>
        <dbReference type="EMBL" id="MBR0575555.1"/>
    </source>
</evidence>
<gene>
    <name evidence="2" type="ORF">KCG48_04280</name>
</gene>
<dbReference type="Proteomes" id="UP000675379">
    <property type="component" value="Unassembled WGS sequence"/>
</dbReference>
<evidence type="ECO:0000313" key="3">
    <source>
        <dbReference type="Proteomes" id="UP000675379"/>
    </source>
</evidence>
<name>A0A941CMS7_9CLOT</name>
<dbReference type="SUPFAM" id="SSF53067">
    <property type="entry name" value="Actin-like ATPase domain"/>
    <property type="match status" value="2"/>
</dbReference>
<dbReference type="EMBL" id="JAGSCS010000003">
    <property type="protein sequence ID" value="MBR0575555.1"/>
    <property type="molecule type" value="Genomic_DNA"/>
</dbReference>